<gene>
    <name evidence="2" type="ORF">OKA104_LOCUS41256</name>
    <name evidence="1" type="ORF">VCS650_LOCUS43200</name>
</gene>
<dbReference type="EMBL" id="CAJNON010002953">
    <property type="protein sequence ID" value="CAF1519312.1"/>
    <property type="molecule type" value="Genomic_DNA"/>
</dbReference>
<sequence>MFLSTSTTKIQKRKNLILECFDLNVGGGYQPSDSYQEIDDYLGFNYKKHYNDNESDDVHILMFWRQHQHSFPILAQ</sequence>
<evidence type="ECO:0000313" key="2">
    <source>
        <dbReference type="EMBL" id="CAF4206067.1"/>
    </source>
</evidence>
<dbReference type="Proteomes" id="UP000663891">
    <property type="component" value="Unassembled WGS sequence"/>
</dbReference>
<protein>
    <submittedName>
        <fullName evidence="1">Uncharacterized protein</fullName>
    </submittedName>
</protein>
<organism evidence="1 3">
    <name type="scientific">Adineta steineri</name>
    <dbReference type="NCBI Taxonomy" id="433720"/>
    <lineage>
        <taxon>Eukaryota</taxon>
        <taxon>Metazoa</taxon>
        <taxon>Spiralia</taxon>
        <taxon>Gnathifera</taxon>
        <taxon>Rotifera</taxon>
        <taxon>Eurotatoria</taxon>
        <taxon>Bdelloidea</taxon>
        <taxon>Adinetida</taxon>
        <taxon>Adinetidae</taxon>
        <taxon>Adineta</taxon>
    </lineage>
</organism>
<dbReference type="EMBL" id="CAJOAY010009543">
    <property type="protein sequence ID" value="CAF4206067.1"/>
    <property type="molecule type" value="Genomic_DNA"/>
</dbReference>
<proteinExistence type="predicted"/>
<dbReference type="Proteomes" id="UP000663881">
    <property type="component" value="Unassembled WGS sequence"/>
</dbReference>
<evidence type="ECO:0000313" key="3">
    <source>
        <dbReference type="Proteomes" id="UP000663891"/>
    </source>
</evidence>
<comment type="caution">
    <text evidence="1">The sequence shown here is derived from an EMBL/GenBank/DDBJ whole genome shotgun (WGS) entry which is preliminary data.</text>
</comment>
<dbReference type="AlphaFoldDB" id="A0A815U9B3"/>
<name>A0A815U9B3_9BILA</name>
<reference evidence="1" key="1">
    <citation type="submission" date="2021-02" db="EMBL/GenBank/DDBJ databases">
        <authorList>
            <person name="Nowell W R."/>
        </authorList>
    </citation>
    <scope>NUCLEOTIDE SEQUENCE</scope>
</reference>
<accession>A0A815U9B3</accession>
<evidence type="ECO:0000313" key="1">
    <source>
        <dbReference type="EMBL" id="CAF1519312.1"/>
    </source>
</evidence>